<feature type="transmembrane region" description="Helical" evidence="11">
    <location>
        <begin position="35"/>
        <end position="53"/>
    </location>
</feature>
<dbReference type="GeneID" id="70249817"/>
<feature type="domain" description="ABC transmembrane type-1" evidence="13">
    <location>
        <begin position="280"/>
        <end position="553"/>
    </location>
</feature>
<keyword evidence="3" id="KW-0813">Transport</keyword>
<reference evidence="14" key="1">
    <citation type="submission" date="2021-12" db="EMBL/GenBank/DDBJ databases">
        <title>Convergent genome expansion in fungi linked to evolution of root-endophyte symbiosis.</title>
        <authorList>
            <consortium name="DOE Joint Genome Institute"/>
            <person name="Ke Y.-H."/>
            <person name="Bonito G."/>
            <person name="Liao H.-L."/>
            <person name="Looney B."/>
            <person name="Rojas-Flechas A."/>
            <person name="Nash J."/>
            <person name="Hameed K."/>
            <person name="Schadt C."/>
            <person name="Martin F."/>
            <person name="Crous P.W."/>
            <person name="Miettinen O."/>
            <person name="Magnuson J.K."/>
            <person name="Labbe J."/>
            <person name="Jacobson D."/>
            <person name="Doktycz M.J."/>
            <person name="Veneault-Fourrey C."/>
            <person name="Kuo A."/>
            <person name="Mondo S."/>
            <person name="Calhoun S."/>
            <person name="Riley R."/>
            <person name="Ohm R."/>
            <person name="LaButti K."/>
            <person name="Andreopoulos B."/>
            <person name="Pangilinan J."/>
            <person name="Nolan M."/>
            <person name="Tritt A."/>
            <person name="Clum A."/>
            <person name="Lipzen A."/>
            <person name="Daum C."/>
            <person name="Barry K."/>
            <person name="Grigoriev I.V."/>
            <person name="Vilgalys R."/>
        </authorList>
    </citation>
    <scope>NUCLEOTIDE SEQUENCE</scope>
    <source>
        <strain evidence="14">PMI_201</strain>
    </source>
</reference>
<feature type="transmembrane region" description="Helical" evidence="11">
    <location>
        <begin position="1121"/>
        <end position="1141"/>
    </location>
</feature>
<feature type="transmembrane region" description="Helical" evidence="11">
    <location>
        <begin position="1012"/>
        <end position="1031"/>
    </location>
</feature>
<evidence type="ECO:0000256" key="9">
    <source>
        <dbReference type="ARBA" id="ARBA00023136"/>
    </source>
</evidence>
<feature type="transmembrane region" description="Helical" evidence="11">
    <location>
        <begin position="525"/>
        <end position="545"/>
    </location>
</feature>
<evidence type="ECO:0000259" key="12">
    <source>
        <dbReference type="PROSITE" id="PS50893"/>
    </source>
</evidence>
<proteinExistence type="inferred from homology"/>
<keyword evidence="8 11" id="KW-1133">Transmembrane helix</keyword>
<dbReference type="GO" id="GO:0005524">
    <property type="term" value="F:ATP binding"/>
    <property type="evidence" value="ECO:0007669"/>
    <property type="project" value="UniProtKB-KW"/>
</dbReference>
<name>A0AAD4KD01_9EURO</name>
<protein>
    <submittedName>
        <fullName evidence="14">Multidrug resistance-associated protein</fullName>
    </submittedName>
</protein>
<comment type="similarity">
    <text evidence="2">Belongs to the ABC transporter superfamily. ABCC family. Conjugate transporter (TC 3.A.1.208) subfamily.</text>
</comment>
<dbReference type="SUPFAM" id="SSF52540">
    <property type="entry name" value="P-loop containing nucleoside triphosphate hydrolases"/>
    <property type="match status" value="2"/>
</dbReference>
<keyword evidence="9 11" id="KW-0472">Membrane</keyword>
<feature type="domain" description="ABC transmembrane type-1" evidence="13">
    <location>
        <begin position="906"/>
        <end position="1175"/>
    </location>
</feature>
<dbReference type="CDD" id="cd03250">
    <property type="entry name" value="ABCC_MRP_domain1"/>
    <property type="match status" value="1"/>
</dbReference>
<feature type="transmembrane region" description="Helical" evidence="11">
    <location>
        <begin position="161"/>
        <end position="177"/>
    </location>
</feature>
<dbReference type="InterPro" id="IPR036640">
    <property type="entry name" value="ABC1_TM_sf"/>
</dbReference>
<dbReference type="EMBL" id="JAJTJA010000016">
    <property type="protein sequence ID" value="KAH8689094.1"/>
    <property type="molecule type" value="Genomic_DNA"/>
</dbReference>
<evidence type="ECO:0000256" key="2">
    <source>
        <dbReference type="ARBA" id="ARBA00009726"/>
    </source>
</evidence>
<comment type="subcellular location">
    <subcellularLocation>
        <location evidence="1">Cell membrane</location>
        <topology evidence="1">Multi-pass membrane protein</topology>
    </subcellularLocation>
</comment>
<keyword evidence="5 11" id="KW-0812">Transmembrane</keyword>
<dbReference type="RefSeq" id="XP_046065520.1">
    <property type="nucleotide sequence ID" value="XM_046219530.1"/>
</dbReference>
<sequence length="1453" mass="161257">MSAKTVCPVGADSQLGPRVAFDCRAFDFTLLFEDIFFGALPAAVFLLIVGVRIRYLQGSIVKVIGHKLAVSKLSLLALLFILQILFTAFVLETPSIHTKASASSGVLNIFATFAAVVLSYLEDQRSCKPSDILVFYFSVLGLLEIPRLRSLWMTPSVEACQGLWTAIFVVTISIVLLESATKSKFLRPTYLTVSSEELCGFWARSFFVWVLPLFRTGYSTVISISDLPQLDHDLKGNTAEEKLQGTWKEAKGRRRLIKALFWAYSWPILAAIVPRVSLIVFTLCQPFLIAATVNWIGSEVTEETSKYGQGLIGAYVLVYSAMAITTAIYNHQINRLATMIRAGLISMIYKKTTLLKANEFKGAEAITLMETDVDKIMTAVKNLHESWASILQAGVAIWLLERQVYVACVVPTIVSLACVYLTGPVSSRIGATQKAWVERVQQRLAITSTMLGNMKAAQMLGLREVLFKIINDFRELELLESSRYRKLLIIVAALSNVPPDFAPYAMFLTYGIIAIVGKNQTLLTAQAFASLSLISLVTSPLLIFVQSIPNIRQASGCFERIQEFFLKDIVTPRRSCLAIDDENSGETSHEGIEMSSMPTNNSVETQLVEFKDTSISWSKDSEVVLLNLNISIHSNKVIMIVGPVGSGKSLFLESMIGETTIRRGTIKSALLLRAAYCPQTSWIINNTIRHNITGGSDFDQKWYDFAVSSCALQDDLDKFQNGDQYEAGSDGNSLSGGQKQRVALARAVYSRLPTVILDDVFSGLDARSVNFITKSLFSLNGYFRKSKTSVILATHNLNLLPYADEIIVLNDGKIADHGSYRDISARNPEIIADSTFKEEKNITSPSEDVIIDASVAQVQRQANNGQDGRLKETVDVLRRDGVWAVYKYYVQRAGPYVCAVYFGVVIAQAFTAQYATVWLQKWSAASEEHPNNDIAMYLGIYTLIFACSFISFLISCWLILMKIITNTSRGLHTDLLKATLGAPISFFQTNDNGSLVNRFSQDISLVDNRLPIYAYNFTSGVAMCIVILVFICVMGKYFAITIPFLVAILWAVQLYYLRTSRQVRLLDIEAKAPLYSQFMETVAGVSVIRTMNWHAQFQSQCEDLLNRSQKPLYMLYCIQQWLKLVLDLIVMAMAVIIVTTATLLNGQISPGAIGVALTLVLMFNENLTNMIQSWTLTEISIGAVARIQRFATDTPSEKRLVCNPAPSCHEWPSKGAVQFANVTASYSEDMSPVLKKVSLTIEPGQKVAICGTSGSGKTSLILSLLQMIDLQFGKIFIDGIDLATLDRDDIRGRISVIPQEPFFIPGSLKFNLDPHNRVSNEIIESSLNKVGLWARVKADGGLKMAFIASDWSVGERQLFALARALALRSPILILDEATSSVDWETEATMQQIIDKEFAAKTVIAVVHRLRFISQYDKVALLKSGELMEYGGPQDLLNMNSEFKKLHESVQMSR</sequence>
<dbReference type="InterPro" id="IPR044726">
    <property type="entry name" value="ABCC_6TM_D2"/>
</dbReference>
<feature type="domain" description="ABC transporter" evidence="12">
    <location>
        <begin position="1217"/>
        <end position="1448"/>
    </location>
</feature>
<dbReference type="Pfam" id="PF24357">
    <property type="entry name" value="TMD0_ABC"/>
    <property type="match status" value="1"/>
</dbReference>
<dbReference type="InterPro" id="IPR017871">
    <property type="entry name" value="ABC_transporter-like_CS"/>
</dbReference>
<gene>
    <name evidence="14" type="ORF">BGW36DRAFT_421023</name>
</gene>
<evidence type="ECO:0000256" key="11">
    <source>
        <dbReference type="SAM" id="Phobius"/>
    </source>
</evidence>
<feature type="transmembrane region" description="Helical" evidence="11">
    <location>
        <begin position="896"/>
        <end position="914"/>
    </location>
</feature>
<evidence type="ECO:0000256" key="10">
    <source>
        <dbReference type="ARBA" id="ARBA00023180"/>
    </source>
</evidence>
<dbReference type="GO" id="GO:0016887">
    <property type="term" value="F:ATP hydrolysis activity"/>
    <property type="evidence" value="ECO:0007669"/>
    <property type="project" value="InterPro"/>
</dbReference>
<evidence type="ECO:0000313" key="15">
    <source>
        <dbReference type="Proteomes" id="UP001201262"/>
    </source>
</evidence>
<dbReference type="InterPro" id="IPR003439">
    <property type="entry name" value="ABC_transporter-like_ATP-bd"/>
</dbReference>
<feature type="domain" description="ABC transporter" evidence="12">
    <location>
        <begin position="608"/>
        <end position="836"/>
    </location>
</feature>
<dbReference type="PANTHER" id="PTHR24223:SF404">
    <property type="entry name" value="ABC MULTIDRUG TRANSPORTER (EUROFUNG)-RELATED"/>
    <property type="match status" value="1"/>
</dbReference>
<dbReference type="InterPro" id="IPR003593">
    <property type="entry name" value="AAA+_ATPase"/>
</dbReference>
<feature type="transmembrane region" description="Helical" evidence="11">
    <location>
        <begin position="487"/>
        <end position="513"/>
    </location>
</feature>
<accession>A0AAD4KD01</accession>
<keyword evidence="10" id="KW-0325">Glycoprotein</keyword>
<evidence type="ECO:0000256" key="7">
    <source>
        <dbReference type="ARBA" id="ARBA00022840"/>
    </source>
</evidence>
<feature type="transmembrane region" description="Helical" evidence="11">
    <location>
        <begin position="103"/>
        <end position="121"/>
    </location>
</feature>
<evidence type="ECO:0000313" key="14">
    <source>
        <dbReference type="EMBL" id="KAH8689094.1"/>
    </source>
</evidence>
<dbReference type="Proteomes" id="UP001201262">
    <property type="component" value="Unassembled WGS sequence"/>
</dbReference>
<dbReference type="InterPro" id="IPR027417">
    <property type="entry name" value="P-loop_NTPase"/>
</dbReference>
<evidence type="ECO:0000256" key="5">
    <source>
        <dbReference type="ARBA" id="ARBA00022692"/>
    </source>
</evidence>
<evidence type="ECO:0000256" key="6">
    <source>
        <dbReference type="ARBA" id="ARBA00022741"/>
    </source>
</evidence>
<dbReference type="CDD" id="cd18579">
    <property type="entry name" value="ABC_6TM_ABCC_D1"/>
    <property type="match status" value="1"/>
</dbReference>
<dbReference type="GO" id="GO:0005886">
    <property type="term" value="C:plasma membrane"/>
    <property type="evidence" value="ECO:0007669"/>
    <property type="project" value="UniProtKB-SubCell"/>
</dbReference>
<dbReference type="PROSITE" id="PS50893">
    <property type="entry name" value="ABC_TRANSPORTER_2"/>
    <property type="match status" value="2"/>
</dbReference>
<dbReference type="CDD" id="cd18580">
    <property type="entry name" value="ABC_6TM_ABCC_D2"/>
    <property type="match status" value="1"/>
</dbReference>
<dbReference type="InterPro" id="IPR011527">
    <property type="entry name" value="ABC1_TM_dom"/>
</dbReference>
<keyword evidence="6" id="KW-0547">Nucleotide-binding</keyword>
<dbReference type="FunFam" id="3.40.50.300:FF:002145">
    <property type="entry name" value="ABC transporter (MsbA subfamily)"/>
    <property type="match status" value="1"/>
</dbReference>
<feature type="transmembrane region" description="Helical" evidence="11">
    <location>
        <begin position="133"/>
        <end position="149"/>
    </location>
</feature>
<dbReference type="InterPro" id="IPR056227">
    <property type="entry name" value="TMD0_ABC"/>
</dbReference>
<dbReference type="FunFam" id="1.20.1560.10:FF:000066">
    <property type="entry name" value="ABC multidrug transporter (Eurofung)"/>
    <property type="match status" value="1"/>
</dbReference>
<dbReference type="Gene3D" id="1.20.1560.10">
    <property type="entry name" value="ABC transporter type 1, transmembrane domain"/>
    <property type="match status" value="2"/>
</dbReference>
<evidence type="ECO:0000256" key="8">
    <source>
        <dbReference type="ARBA" id="ARBA00022989"/>
    </source>
</evidence>
<dbReference type="PROSITE" id="PS50929">
    <property type="entry name" value="ABC_TM1F"/>
    <property type="match status" value="2"/>
</dbReference>
<keyword evidence="4" id="KW-1003">Cell membrane</keyword>
<organism evidence="14 15">
    <name type="scientific">Talaromyces proteolyticus</name>
    <dbReference type="NCBI Taxonomy" id="1131652"/>
    <lineage>
        <taxon>Eukaryota</taxon>
        <taxon>Fungi</taxon>
        <taxon>Dikarya</taxon>
        <taxon>Ascomycota</taxon>
        <taxon>Pezizomycotina</taxon>
        <taxon>Eurotiomycetes</taxon>
        <taxon>Eurotiomycetidae</taxon>
        <taxon>Eurotiales</taxon>
        <taxon>Trichocomaceae</taxon>
        <taxon>Talaromyces</taxon>
        <taxon>Talaromyces sect. Bacilispori</taxon>
    </lineage>
</organism>
<feature type="transmembrane region" description="Helical" evidence="11">
    <location>
        <begin position="1037"/>
        <end position="1057"/>
    </location>
</feature>
<feature type="transmembrane region" description="Helical" evidence="11">
    <location>
        <begin position="73"/>
        <end position="91"/>
    </location>
</feature>
<dbReference type="SUPFAM" id="SSF90123">
    <property type="entry name" value="ABC transporter transmembrane region"/>
    <property type="match status" value="2"/>
</dbReference>
<comment type="caution">
    <text evidence="14">The sequence shown here is derived from an EMBL/GenBank/DDBJ whole genome shotgun (WGS) entry which is preliminary data.</text>
</comment>
<dbReference type="InterPro" id="IPR044746">
    <property type="entry name" value="ABCC_6TM_D1"/>
</dbReference>
<dbReference type="SMART" id="SM00382">
    <property type="entry name" value="AAA"/>
    <property type="match status" value="2"/>
</dbReference>
<keyword evidence="15" id="KW-1185">Reference proteome</keyword>
<feature type="transmembrane region" description="Helical" evidence="11">
    <location>
        <begin position="934"/>
        <end position="960"/>
    </location>
</feature>
<feature type="transmembrane region" description="Helical" evidence="11">
    <location>
        <begin position="261"/>
        <end position="290"/>
    </location>
</feature>
<dbReference type="PROSITE" id="PS00211">
    <property type="entry name" value="ABC_TRANSPORTER_1"/>
    <property type="match status" value="1"/>
</dbReference>
<dbReference type="FunFam" id="1.20.1560.10:FF:000055">
    <property type="entry name" value="ABC multidrug transporter (Eurofung)"/>
    <property type="match status" value="1"/>
</dbReference>
<dbReference type="Pfam" id="PF00005">
    <property type="entry name" value="ABC_tran"/>
    <property type="match status" value="2"/>
</dbReference>
<evidence type="ECO:0000259" key="13">
    <source>
        <dbReference type="PROSITE" id="PS50929"/>
    </source>
</evidence>
<dbReference type="Pfam" id="PF00664">
    <property type="entry name" value="ABC_membrane"/>
    <property type="match status" value="1"/>
</dbReference>
<dbReference type="InterPro" id="IPR050173">
    <property type="entry name" value="ABC_transporter_C-like"/>
</dbReference>
<evidence type="ECO:0000256" key="1">
    <source>
        <dbReference type="ARBA" id="ARBA00004651"/>
    </source>
</evidence>
<evidence type="ECO:0000256" key="3">
    <source>
        <dbReference type="ARBA" id="ARBA00022448"/>
    </source>
</evidence>
<dbReference type="GO" id="GO:0140359">
    <property type="term" value="F:ABC-type transporter activity"/>
    <property type="evidence" value="ECO:0007669"/>
    <property type="project" value="InterPro"/>
</dbReference>
<feature type="transmembrane region" description="Helical" evidence="11">
    <location>
        <begin position="310"/>
        <end position="329"/>
    </location>
</feature>
<evidence type="ECO:0000256" key="4">
    <source>
        <dbReference type="ARBA" id="ARBA00022475"/>
    </source>
</evidence>
<dbReference type="Gene3D" id="3.40.50.300">
    <property type="entry name" value="P-loop containing nucleotide triphosphate hydrolases"/>
    <property type="match status" value="2"/>
</dbReference>
<dbReference type="PANTHER" id="PTHR24223">
    <property type="entry name" value="ATP-BINDING CASSETTE SUB-FAMILY C"/>
    <property type="match status" value="1"/>
</dbReference>
<keyword evidence="7" id="KW-0067">ATP-binding</keyword>